<dbReference type="GO" id="GO:0005634">
    <property type="term" value="C:nucleus"/>
    <property type="evidence" value="ECO:0007669"/>
    <property type="project" value="TreeGrafter"/>
</dbReference>
<evidence type="ECO:0000259" key="6">
    <source>
        <dbReference type="PROSITE" id="PS50404"/>
    </source>
</evidence>
<evidence type="ECO:0000313" key="9">
    <source>
        <dbReference type="Proteomes" id="UP000027586"/>
    </source>
</evidence>
<proteinExistence type="predicted"/>
<keyword evidence="1 3" id="KW-0251">Elongation factor</keyword>
<dbReference type="SUPFAM" id="SSF47616">
    <property type="entry name" value="GST C-terminal domain-like"/>
    <property type="match status" value="1"/>
</dbReference>
<dbReference type="GO" id="GO:0005737">
    <property type="term" value="C:cytoplasm"/>
    <property type="evidence" value="ECO:0007669"/>
    <property type="project" value="TreeGrafter"/>
</dbReference>
<dbReference type="Gene3D" id="3.30.70.1010">
    <property type="entry name" value="Translation elongation factor EF1B, gamma chain, conserved domain"/>
    <property type="match status" value="1"/>
</dbReference>
<dbReference type="AlphaFoldDB" id="A0A068S1Q7"/>
<dbReference type="GO" id="GO:0003746">
    <property type="term" value="F:translation elongation factor activity"/>
    <property type="evidence" value="ECO:0007669"/>
    <property type="project" value="UniProtKB-UniRule"/>
</dbReference>
<dbReference type="FunFam" id="1.20.1050.10:FF:000006">
    <property type="entry name" value="Elongation factor 1 gamma"/>
    <property type="match status" value="1"/>
</dbReference>
<comment type="caution">
    <text evidence="8">The sequence shown here is derived from an EMBL/GenBank/DDBJ whole genome shotgun (WGS) entry which is preliminary data.</text>
</comment>
<dbReference type="InterPro" id="IPR040079">
    <property type="entry name" value="Glutathione_S-Trfase"/>
</dbReference>
<evidence type="ECO:0000256" key="2">
    <source>
        <dbReference type="ARBA" id="ARBA00022917"/>
    </source>
</evidence>
<organism evidence="8 9">
    <name type="scientific">Lichtheimia corymbifera JMRC:FSU:9682</name>
    <dbReference type="NCBI Taxonomy" id="1263082"/>
    <lineage>
        <taxon>Eukaryota</taxon>
        <taxon>Fungi</taxon>
        <taxon>Fungi incertae sedis</taxon>
        <taxon>Mucoromycota</taxon>
        <taxon>Mucoromycotina</taxon>
        <taxon>Mucoromycetes</taxon>
        <taxon>Mucorales</taxon>
        <taxon>Lichtheimiaceae</taxon>
        <taxon>Lichtheimia</taxon>
    </lineage>
</organism>
<dbReference type="SUPFAM" id="SSF89942">
    <property type="entry name" value="eEF1-gamma domain"/>
    <property type="match status" value="1"/>
</dbReference>
<dbReference type="VEuPathDB" id="FungiDB:LCOR_06900.1"/>
<dbReference type="InterPro" id="IPR001662">
    <property type="entry name" value="EF1B_G_C"/>
</dbReference>
<dbReference type="PANTHER" id="PTHR43986">
    <property type="entry name" value="ELONGATION FACTOR 1-GAMMA"/>
    <property type="match status" value="1"/>
</dbReference>
<name>A0A068S1Q7_9FUNG</name>
<reference evidence="8" key="1">
    <citation type="submission" date="2013-08" db="EMBL/GenBank/DDBJ databases">
        <title>Gene expansion shapes genome architecture in the human pathogen Lichtheimia corymbifera: an evolutionary genomics analysis in the ancient terrestrial Mucorales (Mucoromycotina).</title>
        <authorList>
            <person name="Schwartze V.U."/>
            <person name="Winter S."/>
            <person name="Shelest E."/>
            <person name="Marcet-Houben M."/>
            <person name="Horn F."/>
            <person name="Wehner S."/>
            <person name="Hoffmann K."/>
            <person name="Riege K."/>
            <person name="Sammeth M."/>
            <person name="Nowrousian M."/>
            <person name="Valiante V."/>
            <person name="Linde J."/>
            <person name="Jacobsen I.D."/>
            <person name="Marz M."/>
            <person name="Brakhage A.A."/>
            <person name="Gabaldon T."/>
            <person name="Bocker S."/>
            <person name="Voigt K."/>
        </authorList>
    </citation>
    <scope>NUCLEOTIDE SEQUENCE [LARGE SCALE GENOMIC DNA]</scope>
    <source>
        <strain evidence="8">FSU 9682</strain>
    </source>
</reference>
<gene>
    <name evidence="8" type="ORF">LCOR_06900.1</name>
</gene>
<dbReference type="Pfam" id="PF00647">
    <property type="entry name" value="EF1G"/>
    <property type="match status" value="1"/>
</dbReference>
<dbReference type="PANTHER" id="PTHR43986:SF1">
    <property type="entry name" value="ELONGATION FACTOR 1-GAMMA"/>
    <property type="match status" value="1"/>
</dbReference>
<dbReference type="PROSITE" id="PS50404">
    <property type="entry name" value="GST_NTER"/>
    <property type="match status" value="1"/>
</dbReference>
<feature type="domain" description="EF-1-gamma C-terminal" evidence="5">
    <location>
        <begin position="322"/>
        <end position="475"/>
    </location>
</feature>
<dbReference type="EMBL" id="CBTN010000032">
    <property type="protein sequence ID" value="CDH55787.1"/>
    <property type="molecule type" value="Genomic_DNA"/>
</dbReference>
<dbReference type="InterPro" id="IPR036433">
    <property type="entry name" value="EF1B_G_C_sf"/>
</dbReference>
<dbReference type="InterPro" id="IPR036249">
    <property type="entry name" value="Thioredoxin-like_sf"/>
</dbReference>
<dbReference type="Gene3D" id="3.40.30.10">
    <property type="entry name" value="Glutaredoxin"/>
    <property type="match status" value="1"/>
</dbReference>
<feature type="domain" description="GST N-terminal" evidence="6">
    <location>
        <begin position="74"/>
        <end position="153"/>
    </location>
</feature>
<dbReference type="InterPro" id="IPR004045">
    <property type="entry name" value="Glutathione_S-Trfase_N"/>
</dbReference>
<dbReference type="InterPro" id="IPR010987">
    <property type="entry name" value="Glutathione-S-Trfase_C-like"/>
</dbReference>
<dbReference type="PROSITE" id="PS50405">
    <property type="entry name" value="GST_CTER"/>
    <property type="match status" value="1"/>
</dbReference>
<sequence length="475" mass="54391">MKKDTTAWEISCRHTNARLDDSVLVCQPFPCTYITVIGHLLLLRIKKIDPTASTRGSNAQSFSISFSLFRVYQPSSCLLVYPENPNVYKVQIAAAYSGVKVDFQSFDIMKERDEAFWQRFPFGKVPVFEGKEANLFESSAITLYVLAQQKDSPLLGKTPLEQAEIQQWVLFSENEISQHVSGWVAPLLGYAQYIKPNVESSIQKLQRSLSALNKSLESKTYLVGEDVTYADIVMVCSLVRPFNLLCDKEFRAPYKNVVRYFNTVVNKPHFKSVIGDFKYCEKALKNVPPKQDNKKEEKPKKKAAAPPPPSSADDTPKPTPKPKSALDLLPKSSFVLDDWKRTYSNNDTDVAMKWFWEHFDPQGWSIWKATYKYNDELTLVFMSNNLIGGFFARLERARKYAFASMVVTGTNNNNAISGYFIIRGQEVPYEIYDAADYDSYDFVKIEPSQYEEKKDEIYKYMAWEVDGFADGKIFK</sequence>
<dbReference type="STRING" id="1263082.A0A068S1Q7"/>
<dbReference type="SFLD" id="SFLDG00358">
    <property type="entry name" value="Main_(cytGST)"/>
    <property type="match status" value="1"/>
</dbReference>
<evidence type="ECO:0000256" key="4">
    <source>
        <dbReference type="SAM" id="MobiDB-lite"/>
    </source>
</evidence>
<dbReference type="InterPro" id="IPR036282">
    <property type="entry name" value="Glutathione-S-Trfase_C_sf"/>
</dbReference>
<dbReference type="Pfam" id="PF00043">
    <property type="entry name" value="GST_C"/>
    <property type="match status" value="1"/>
</dbReference>
<keyword evidence="9" id="KW-1185">Reference proteome</keyword>
<accession>A0A068S1Q7</accession>
<evidence type="ECO:0000259" key="5">
    <source>
        <dbReference type="PROSITE" id="PS50040"/>
    </source>
</evidence>
<dbReference type="PROSITE" id="PS50040">
    <property type="entry name" value="EF1G_C"/>
    <property type="match status" value="1"/>
</dbReference>
<dbReference type="FunFam" id="3.30.70.1010:FF:000001">
    <property type="entry name" value="Elongation factor 1-gamma 1"/>
    <property type="match status" value="1"/>
</dbReference>
<evidence type="ECO:0000259" key="7">
    <source>
        <dbReference type="PROSITE" id="PS50405"/>
    </source>
</evidence>
<evidence type="ECO:0000313" key="8">
    <source>
        <dbReference type="EMBL" id="CDH55787.1"/>
    </source>
</evidence>
<feature type="domain" description="GST C-terminal" evidence="7">
    <location>
        <begin position="158"/>
        <end position="289"/>
    </location>
</feature>
<feature type="region of interest" description="Disordered" evidence="4">
    <location>
        <begin position="288"/>
        <end position="326"/>
    </location>
</feature>
<keyword evidence="2 3" id="KW-0648">Protein biosynthesis</keyword>
<dbReference type="Pfam" id="PF02798">
    <property type="entry name" value="GST_N"/>
    <property type="match status" value="1"/>
</dbReference>
<dbReference type="SUPFAM" id="SSF52833">
    <property type="entry name" value="Thioredoxin-like"/>
    <property type="match status" value="1"/>
</dbReference>
<dbReference type="InterPro" id="IPR050802">
    <property type="entry name" value="EF-GSTs"/>
</dbReference>
<dbReference type="OrthoDB" id="249703at2759"/>
<evidence type="ECO:0000256" key="3">
    <source>
        <dbReference type="PROSITE-ProRule" id="PRU00519"/>
    </source>
</evidence>
<dbReference type="InterPro" id="IPR004046">
    <property type="entry name" value="GST_C"/>
</dbReference>
<evidence type="ECO:0000256" key="1">
    <source>
        <dbReference type="ARBA" id="ARBA00022768"/>
    </source>
</evidence>
<protein>
    <submittedName>
        <fullName evidence="8">Elongation factor 1-gamma</fullName>
    </submittedName>
</protein>
<dbReference type="Proteomes" id="UP000027586">
    <property type="component" value="Unassembled WGS sequence"/>
</dbReference>
<dbReference type="CDD" id="cd03181">
    <property type="entry name" value="GST_C_EF1Bgamma_like"/>
    <property type="match status" value="1"/>
</dbReference>
<dbReference type="CDD" id="cd03044">
    <property type="entry name" value="GST_N_EF1Bgamma"/>
    <property type="match status" value="1"/>
</dbReference>
<dbReference type="SFLD" id="SFLDS00019">
    <property type="entry name" value="Glutathione_Transferase_(cytos"/>
    <property type="match status" value="1"/>
</dbReference>
<dbReference type="Gene3D" id="1.20.1050.10">
    <property type="match status" value="1"/>
</dbReference>
<dbReference type="SMART" id="SM01183">
    <property type="entry name" value="EF1G"/>
    <property type="match status" value="1"/>
</dbReference>